<dbReference type="GO" id="GO:0016705">
    <property type="term" value="F:oxidoreductase activity, acting on paired donors, with incorporation or reduction of molecular oxygen"/>
    <property type="evidence" value="ECO:0007669"/>
    <property type="project" value="InterPro"/>
</dbReference>
<dbReference type="Pfam" id="PF00067">
    <property type="entry name" value="p450"/>
    <property type="match status" value="1"/>
</dbReference>
<dbReference type="Gene3D" id="1.10.630.10">
    <property type="entry name" value="Cytochrome P450"/>
    <property type="match status" value="1"/>
</dbReference>
<sequence length="124" mass="13715">MKVDTLSLLFLLSVSLLSVLLLSQKRKTKQADLYKLPPGPKPFPIVGNLLQLGPISHPHITFTSLSKKYGPIFSLQLGQVTTIIISSRECAKQLFQNHDLALAGRHEPDAARAAADLEKIFRWG</sequence>
<evidence type="ECO:0000313" key="3">
    <source>
        <dbReference type="Proteomes" id="UP001140206"/>
    </source>
</evidence>
<protein>
    <submittedName>
        <fullName evidence="2">Cytochrome P450 76AD1-like protein</fullName>
    </submittedName>
</protein>
<keyword evidence="1" id="KW-0732">Signal</keyword>
<evidence type="ECO:0000256" key="1">
    <source>
        <dbReference type="SAM" id="SignalP"/>
    </source>
</evidence>
<dbReference type="GO" id="GO:0004497">
    <property type="term" value="F:monooxygenase activity"/>
    <property type="evidence" value="ECO:0007669"/>
    <property type="project" value="InterPro"/>
</dbReference>
<dbReference type="GO" id="GO:0005506">
    <property type="term" value="F:iron ion binding"/>
    <property type="evidence" value="ECO:0007669"/>
    <property type="project" value="InterPro"/>
</dbReference>
<reference evidence="2" key="1">
    <citation type="submission" date="2022-08" db="EMBL/GenBank/DDBJ databases">
        <authorList>
            <person name="Marques A."/>
        </authorList>
    </citation>
    <scope>NUCLEOTIDE SEQUENCE</scope>
    <source>
        <strain evidence="2">RhyPub2mFocal</strain>
        <tissue evidence="2">Leaves</tissue>
    </source>
</reference>
<accession>A0AAV8DXE0</accession>
<name>A0AAV8DXE0_9POAL</name>
<organism evidence="2 3">
    <name type="scientific">Rhynchospora pubera</name>
    <dbReference type="NCBI Taxonomy" id="906938"/>
    <lineage>
        <taxon>Eukaryota</taxon>
        <taxon>Viridiplantae</taxon>
        <taxon>Streptophyta</taxon>
        <taxon>Embryophyta</taxon>
        <taxon>Tracheophyta</taxon>
        <taxon>Spermatophyta</taxon>
        <taxon>Magnoliopsida</taxon>
        <taxon>Liliopsida</taxon>
        <taxon>Poales</taxon>
        <taxon>Cyperaceae</taxon>
        <taxon>Cyperoideae</taxon>
        <taxon>Rhynchosporeae</taxon>
        <taxon>Rhynchospora</taxon>
    </lineage>
</organism>
<evidence type="ECO:0000313" key="2">
    <source>
        <dbReference type="EMBL" id="KAJ4771789.1"/>
    </source>
</evidence>
<dbReference type="AlphaFoldDB" id="A0AAV8DXE0"/>
<dbReference type="PANTHER" id="PTHR24299:SF59">
    <property type="entry name" value="CYTOCHROME P450 SUPERFAMILY PROTEIN"/>
    <property type="match status" value="1"/>
</dbReference>
<dbReference type="SUPFAM" id="SSF48264">
    <property type="entry name" value="Cytochrome P450"/>
    <property type="match status" value="1"/>
</dbReference>
<keyword evidence="3" id="KW-1185">Reference proteome</keyword>
<dbReference type="PANTHER" id="PTHR24299">
    <property type="entry name" value="CYTOCHROME P450 FAMILY 1"/>
    <property type="match status" value="1"/>
</dbReference>
<feature type="signal peptide" evidence="1">
    <location>
        <begin position="1"/>
        <end position="30"/>
    </location>
</feature>
<dbReference type="EMBL" id="JAMFTS010000003">
    <property type="protein sequence ID" value="KAJ4771789.1"/>
    <property type="molecule type" value="Genomic_DNA"/>
</dbReference>
<dbReference type="Proteomes" id="UP001140206">
    <property type="component" value="Chromosome 3"/>
</dbReference>
<dbReference type="InterPro" id="IPR001128">
    <property type="entry name" value="Cyt_P450"/>
</dbReference>
<proteinExistence type="predicted"/>
<feature type="chain" id="PRO_5043507726" evidence="1">
    <location>
        <begin position="31"/>
        <end position="124"/>
    </location>
</feature>
<comment type="caution">
    <text evidence="2">The sequence shown here is derived from an EMBL/GenBank/DDBJ whole genome shotgun (WGS) entry which is preliminary data.</text>
</comment>
<gene>
    <name evidence="2" type="ORF">LUZ62_056046</name>
</gene>
<dbReference type="InterPro" id="IPR036396">
    <property type="entry name" value="Cyt_P450_sf"/>
</dbReference>
<dbReference type="GO" id="GO:0020037">
    <property type="term" value="F:heme binding"/>
    <property type="evidence" value="ECO:0007669"/>
    <property type="project" value="InterPro"/>
</dbReference>